<dbReference type="InterPro" id="IPR021444">
    <property type="entry name" value="DUF3094"/>
</dbReference>
<reference evidence="2" key="1">
    <citation type="submission" date="2022-01" db="EMBL/GenBank/DDBJ databases">
        <title>Pseudomonas sp. nov. isolated from Antarctic regolith.</title>
        <authorList>
            <person name="Novakova D."/>
            <person name="Sedlar K."/>
        </authorList>
    </citation>
    <scope>NUCLEOTIDE SEQUENCE</scope>
    <source>
        <strain evidence="2">P2647</strain>
    </source>
</reference>
<keyword evidence="3" id="KW-1185">Reference proteome</keyword>
<dbReference type="EMBL" id="JAKJXH010000110">
    <property type="protein sequence ID" value="MCF7545842.1"/>
    <property type="molecule type" value="Genomic_DNA"/>
</dbReference>
<sequence length="57" mass="6605">MTSRLKPDDPTRVEEYLRAPRHPLERRPFQPWLLLVVVLVVMIGLGPLSRLLSDLTL</sequence>
<gene>
    <name evidence="2" type="ORF">L4G47_27050</name>
</gene>
<keyword evidence="1" id="KW-1133">Transmembrane helix</keyword>
<dbReference type="RefSeq" id="WP_237255110.1">
    <property type="nucleotide sequence ID" value="NZ_JAKJXH010000110.1"/>
</dbReference>
<keyword evidence="1" id="KW-0472">Membrane</keyword>
<dbReference type="Pfam" id="PF11293">
    <property type="entry name" value="DUF3094"/>
    <property type="match status" value="1"/>
</dbReference>
<evidence type="ECO:0000256" key="1">
    <source>
        <dbReference type="SAM" id="Phobius"/>
    </source>
</evidence>
<comment type="caution">
    <text evidence="2">The sequence shown here is derived from an EMBL/GenBank/DDBJ whole genome shotgun (WGS) entry which is preliminary data.</text>
</comment>
<keyword evidence="1" id="KW-0812">Transmembrane</keyword>
<name>A0ABS9IDS5_9PSED</name>
<organism evidence="2 3">
    <name type="scientific">Pseudomonas petrae</name>
    <dbReference type="NCBI Taxonomy" id="2912190"/>
    <lineage>
        <taxon>Bacteria</taxon>
        <taxon>Pseudomonadati</taxon>
        <taxon>Pseudomonadota</taxon>
        <taxon>Gammaproteobacteria</taxon>
        <taxon>Pseudomonadales</taxon>
        <taxon>Pseudomonadaceae</taxon>
        <taxon>Pseudomonas</taxon>
    </lineage>
</organism>
<accession>A0ABS9IDS5</accession>
<evidence type="ECO:0000313" key="3">
    <source>
        <dbReference type="Proteomes" id="UP001162905"/>
    </source>
</evidence>
<proteinExistence type="predicted"/>
<evidence type="ECO:0000313" key="2">
    <source>
        <dbReference type="EMBL" id="MCF7545842.1"/>
    </source>
</evidence>
<feature type="transmembrane region" description="Helical" evidence="1">
    <location>
        <begin position="32"/>
        <end position="52"/>
    </location>
</feature>
<dbReference type="Proteomes" id="UP001162905">
    <property type="component" value="Unassembled WGS sequence"/>
</dbReference>
<protein>
    <submittedName>
        <fullName evidence="2">DUF3094 domain-containing protein</fullName>
    </submittedName>
</protein>